<evidence type="ECO:0000256" key="1">
    <source>
        <dbReference type="ARBA" id="ARBA00005336"/>
    </source>
</evidence>
<protein>
    <submittedName>
        <fullName evidence="5">Beta-glucosidase</fullName>
    </submittedName>
</protein>
<keyword evidence="6" id="KW-1185">Reference proteome</keyword>
<dbReference type="GO" id="GO:0005975">
    <property type="term" value="P:carbohydrate metabolic process"/>
    <property type="evidence" value="ECO:0007669"/>
    <property type="project" value="InterPro"/>
</dbReference>
<comment type="similarity">
    <text evidence="1">Belongs to the glycosyl hydrolase 3 family.</text>
</comment>
<name>A0A239EQW5_9BACT</name>
<dbReference type="EMBL" id="FZOU01000001">
    <property type="protein sequence ID" value="SNS46254.1"/>
    <property type="molecule type" value="Genomic_DNA"/>
</dbReference>
<evidence type="ECO:0000313" key="6">
    <source>
        <dbReference type="Proteomes" id="UP000198356"/>
    </source>
</evidence>
<dbReference type="InterPro" id="IPR036881">
    <property type="entry name" value="Glyco_hydro_3_C_sf"/>
</dbReference>
<dbReference type="Proteomes" id="UP000198356">
    <property type="component" value="Unassembled WGS sequence"/>
</dbReference>
<dbReference type="GO" id="GO:0008422">
    <property type="term" value="F:beta-glucosidase activity"/>
    <property type="evidence" value="ECO:0007669"/>
    <property type="project" value="UniProtKB-ARBA"/>
</dbReference>
<dbReference type="InterPro" id="IPR036962">
    <property type="entry name" value="Glyco_hydro_3_N_sf"/>
</dbReference>
<dbReference type="SMART" id="SM01217">
    <property type="entry name" value="Fn3_like"/>
    <property type="match status" value="1"/>
</dbReference>
<evidence type="ECO:0000256" key="2">
    <source>
        <dbReference type="ARBA" id="ARBA00022801"/>
    </source>
</evidence>
<dbReference type="Pfam" id="PF14310">
    <property type="entry name" value="Fn3-like"/>
    <property type="match status" value="1"/>
</dbReference>
<evidence type="ECO:0000259" key="4">
    <source>
        <dbReference type="SMART" id="SM01217"/>
    </source>
</evidence>
<dbReference type="Gene3D" id="2.60.40.10">
    <property type="entry name" value="Immunoglobulins"/>
    <property type="match status" value="1"/>
</dbReference>
<dbReference type="SUPFAM" id="SSF51445">
    <property type="entry name" value="(Trans)glycosidases"/>
    <property type="match status" value="1"/>
</dbReference>
<keyword evidence="3" id="KW-0732">Signal</keyword>
<dbReference type="AlphaFoldDB" id="A0A239EQW5"/>
<evidence type="ECO:0000313" key="5">
    <source>
        <dbReference type="EMBL" id="SNS46254.1"/>
    </source>
</evidence>
<dbReference type="PANTHER" id="PTHR42715">
    <property type="entry name" value="BETA-GLUCOSIDASE"/>
    <property type="match status" value="1"/>
</dbReference>
<dbReference type="InterPro" id="IPR001764">
    <property type="entry name" value="Glyco_hydro_3_N"/>
</dbReference>
<keyword evidence="2" id="KW-0378">Hydrolase</keyword>
<dbReference type="Gene3D" id="3.40.50.1700">
    <property type="entry name" value="Glycoside hydrolase family 3 C-terminal domain"/>
    <property type="match status" value="1"/>
</dbReference>
<dbReference type="PRINTS" id="PR00133">
    <property type="entry name" value="GLHYDRLASE3"/>
</dbReference>
<dbReference type="InterPro" id="IPR050288">
    <property type="entry name" value="Cellulose_deg_GH3"/>
</dbReference>
<gene>
    <name evidence="5" type="ORF">SAMN05421770_1011079</name>
</gene>
<dbReference type="InterPro" id="IPR013783">
    <property type="entry name" value="Ig-like_fold"/>
</dbReference>
<proteinExistence type="inferred from homology"/>
<reference evidence="5 6" key="1">
    <citation type="submission" date="2017-06" db="EMBL/GenBank/DDBJ databases">
        <authorList>
            <person name="Kim H.J."/>
            <person name="Triplett B.A."/>
        </authorList>
    </citation>
    <scope>NUCLEOTIDE SEQUENCE [LARGE SCALE GENOMIC DNA]</scope>
    <source>
        <strain evidence="5 6">DSM 18704</strain>
    </source>
</reference>
<dbReference type="PROSITE" id="PS51257">
    <property type="entry name" value="PROKAR_LIPOPROTEIN"/>
    <property type="match status" value="1"/>
</dbReference>
<dbReference type="PANTHER" id="PTHR42715:SF10">
    <property type="entry name" value="BETA-GLUCOSIDASE"/>
    <property type="match status" value="1"/>
</dbReference>
<dbReference type="Gene3D" id="2.60.120.260">
    <property type="entry name" value="Galactose-binding domain-like"/>
    <property type="match status" value="1"/>
</dbReference>
<dbReference type="Pfam" id="PF00933">
    <property type="entry name" value="Glyco_hydro_3"/>
    <property type="match status" value="1"/>
</dbReference>
<dbReference type="FunFam" id="2.60.40.10:FF:000495">
    <property type="entry name" value="Periplasmic beta-glucosidase"/>
    <property type="match status" value="1"/>
</dbReference>
<feature type="chain" id="PRO_5012105032" evidence="3">
    <location>
        <begin position="27"/>
        <end position="824"/>
    </location>
</feature>
<dbReference type="InterPro" id="IPR017853">
    <property type="entry name" value="GH"/>
</dbReference>
<dbReference type="InterPro" id="IPR026891">
    <property type="entry name" value="Fn3-like"/>
</dbReference>
<dbReference type="SUPFAM" id="SSF52279">
    <property type="entry name" value="Beta-D-glucan exohydrolase, C-terminal domain"/>
    <property type="match status" value="1"/>
</dbReference>
<accession>A0A239EQW5</accession>
<dbReference type="Pfam" id="PF01915">
    <property type="entry name" value="Glyco_hydro_3_C"/>
    <property type="match status" value="1"/>
</dbReference>
<organism evidence="5 6">
    <name type="scientific">Granulicella rosea</name>
    <dbReference type="NCBI Taxonomy" id="474952"/>
    <lineage>
        <taxon>Bacteria</taxon>
        <taxon>Pseudomonadati</taxon>
        <taxon>Acidobacteriota</taxon>
        <taxon>Terriglobia</taxon>
        <taxon>Terriglobales</taxon>
        <taxon>Acidobacteriaceae</taxon>
        <taxon>Granulicella</taxon>
    </lineage>
</organism>
<feature type="signal peptide" evidence="3">
    <location>
        <begin position="1"/>
        <end position="26"/>
    </location>
</feature>
<sequence length="824" mass="88800">MKHTACILVPVVFLFTLLACPCQGQATQPEKVLDERVERMLGKMSLAEKLSLLGGHDMETSAAPSVGLRALRMSDGPMGIKGKEPANAMPGGVCLASTWNPGLAHAMGTVLGEDARARGVDILLGPGVNLLRFPVGGRNFEYFSEDPKLTAAMAVPYIQGVQEQGVVATVKHFAANNSEFDRHGTNALVDERALRELYLPAFEAAVRQGHVGAVMTSYNLIGGEHASQNRTLVHDVLESEWKFDGVVMSDWGSTYDGVAAARAGLGIEMPWGKHMNAATLEPALHDGRLSETEIDDKVRRILRMAIRFGLADRPALRLDIPRFRPEALDVARRIAEEGIVLLKNDRSVLPFGDDVKSVAVLGPNAFPLVASGGGSSHVGGWSDVSVVEALGGHVKVFYDRGISAPEEIFAKTEFRGGLKREVFANGSFTGVAQVSRVNRLEYATGQRASSETGAQRSVRWSGDYVASHASEYLAVLGTDAHDRCELFVNGQRVLEALAHEIVSPPTWGRVYLPQGASSVKLECATKLLAPEAGLGLIAVDEAVHPEGLALAAKADAVVLAVGFDNATEFEGMDRTFALPVGQDELIHAVAAVNKRTVVALTGGGNVAMSGWIDRTPGLLQVWYPGEQGGFALSEVLLGKVNPSGKLPVSFEKELTDNPAAANYYPKPGSPDVRYAESVFMGYRYYTSRRVEPRFPFGFGLSYTQFGLSDLKLDRTTTDGTQTIGVSVTVKNEGKRRGAEVLQVYVGCPSTQVERPLKELRAFQKVDLGAGESSTVHLALTERDFAYYGVSQHRWVTEDGLCRVMVGNSSTNTPLDASFAIHHEK</sequence>
<dbReference type="InterPro" id="IPR002772">
    <property type="entry name" value="Glyco_hydro_3_C"/>
</dbReference>
<evidence type="ECO:0000256" key="3">
    <source>
        <dbReference type="SAM" id="SignalP"/>
    </source>
</evidence>
<dbReference type="Gene3D" id="3.20.20.300">
    <property type="entry name" value="Glycoside hydrolase, family 3, N-terminal domain"/>
    <property type="match status" value="1"/>
</dbReference>
<feature type="domain" description="Fibronectin type III-like" evidence="4">
    <location>
        <begin position="739"/>
        <end position="809"/>
    </location>
</feature>